<feature type="transmembrane region" description="Helical" evidence="6">
    <location>
        <begin position="139"/>
        <end position="156"/>
    </location>
</feature>
<keyword evidence="2" id="KW-1003">Cell membrane</keyword>
<keyword evidence="4 6" id="KW-1133">Transmembrane helix</keyword>
<keyword evidence="5 6" id="KW-0472">Membrane</keyword>
<feature type="transmembrane region" description="Helical" evidence="6">
    <location>
        <begin position="244"/>
        <end position="267"/>
    </location>
</feature>
<proteinExistence type="predicted"/>
<reference evidence="7 8" key="1">
    <citation type="submission" date="2016-07" db="EMBL/GenBank/DDBJ databases">
        <title>Genome analysis of Flavihumibacter stibioxidans YS-17.</title>
        <authorList>
            <person name="Shi K."/>
            <person name="Han Y."/>
            <person name="Wang G."/>
        </authorList>
    </citation>
    <scope>NUCLEOTIDE SEQUENCE [LARGE SCALE GENOMIC DNA]</scope>
    <source>
        <strain evidence="7 8">YS-17</strain>
    </source>
</reference>
<feature type="transmembrane region" description="Helical" evidence="6">
    <location>
        <begin position="86"/>
        <end position="108"/>
    </location>
</feature>
<dbReference type="NCBIfam" id="NF037997">
    <property type="entry name" value="Na_Pi_symport"/>
    <property type="match status" value="1"/>
</dbReference>
<evidence type="ECO:0008006" key="9">
    <source>
        <dbReference type="Google" id="ProtNLM"/>
    </source>
</evidence>
<feature type="transmembrane region" description="Helical" evidence="6">
    <location>
        <begin position="279"/>
        <end position="302"/>
    </location>
</feature>
<dbReference type="Proteomes" id="UP000765802">
    <property type="component" value="Unassembled WGS sequence"/>
</dbReference>
<dbReference type="PANTHER" id="PTHR10010:SF46">
    <property type="entry name" value="SODIUM-DEPENDENT PHOSPHATE TRANSPORT PROTEIN 2B"/>
    <property type="match status" value="1"/>
</dbReference>
<keyword evidence="3 6" id="KW-0812">Transmembrane</keyword>
<comment type="subcellular location">
    <subcellularLocation>
        <location evidence="1">Cell membrane</location>
        <topology evidence="1">Multi-pass membrane protein</topology>
    </subcellularLocation>
</comment>
<evidence type="ECO:0000256" key="6">
    <source>
        <dbReference type="SAM" id="Phobius"/>
    </source>
</evidence>
<dbReference type="Pfam" id="PF02690">
    <property type="entry name" value="Na_Pi_cotrans"/>
    <property type="match status" value="2"/>
</dbReference>
<organism evidence="7 8">
    <name type="scientific">Flavihumibacter stibioxidans</name>
    <dbReference type="NCBI Taxonomy" id="1834163"/>
    <lineage>
        <taxon>Bacteria</taxon>
        <taxon>Pseudomonadati</taxon>
        <taxon>Bacteroidota</taxon>
        <taxon>Chitinophagia</taxon>
        <taxon>Chitinophagales</taxon>
        <taxon>Chitinophagaceae</taxon>
        <taxon>Flavihumibacter</taxon>
    </lineage>
</organism>
<feature type="transmembrane region" description="Helical" evidence="6">
    <location>
        <begin position="212"/>
        <end position="232"/>
    </location>
</feature>
<evidence type="ECO:0000256" key="2">
    <source>
        <dbReference type="ARBA" id="ARBA00022475"/>
    </source>
</evidence>
<evidence type="ECO:0000313" key="7">
    <source>
        <dbReference type="EMBL" id="MBC6490246.1"/>
    </source>
</evidence>
<sequence length="554" mass="61412">MTAMADIWKMIAGIAIFILGMRFLEDSLKTIAGRPFKLLLRKQTTNKFKGILGGAVVTGILQSSSVVNIMVLAFVGAGVIKMQNALALMLGSNLGTTLTSWIIATVGFKFNIENLALPITGLAGILWAMNSAGSKWHRWLQFFLGFGFMLLGLDFMKTGMEETVKQVDLSQFNQYPSIVFVLAGMVITSLVQSSSATVALVLSALYSGGISLYEGAAIVLGAEIGTTIKLLIAAQGNIPDKKRVALGNFLFNTITTLVVFISLHPILDLITGSFGLKDNLVALVFFQSTVNIIGILLFFPLLNVFGKWLQNRFHQTETEASFIHAVPVTDSELAIQAIEKEIRHFMYHVIDFALDSLAIKNISVPTIHQAKGHSERSIPEKYEFIKELHGDIQGYYIKLQSNTSEKDKTVRLESLVSALRNAMYAAKSMKDAWGDAVQLSNSSNELKYGYYKLSQDRISTFIHQLLSILDGPGGEQSEKMIQLYYQVAEQYNQSVQTLYKENIYVHLSDSEITTIVNYNRELYTAKKSILLAVKDFILDTESAARFNELPGFIR</sequence>
<evidence type="ECO:0000313" key="8">
    <source>
        <dbReference type="Proteomes" id="UP000765802"/>
    </source>
</evidence>
<evidence type="ECO:0000256" key="4">
    <source>
        <dbReference type="ARBA" id="ARBA00022989"/>
    </source>
</evidence>
<evidence type="ECO:0000256" key="1">
    <source>
        <dbReference type="ARBA" id="ARBA00004651"/>
    </source>
</evidence>
<keyword evidence="8" id="KW-1185">Reference proteome</keyword>
<protein>
    <recommendedName>
        <fullName evidence="9">Phosphate:Na+ symporter</fullName>
    </recommendedName>
</protein>
<name>A0ABR7M5F5_9BACT</name>
<evidence type="ECO:0000256" key="3">
    <source>
        <dbReference type="ARBA" id="ARBA00022692"/>
    </source>
</evidence>
<evidence type="ECO:0000256" key="5">
    <source>
        <dbReference type="ARBA" id="ARBA00023136"/>
    </source>
</evidence>
<accession>A0ABR7M5F5</accession>
<feature type="transmembrane region" description="Helical" evidence="6">
    <location>
        <begin position="6"/>
        <end position="24"/>
    </location>
</feature>
<feature type="transmembrane region" description="Helical" evidence="6">
    <location>
        <begin position="177"/>
        <end position="206"/>
    </location>
</feature>
<dbReference type="PANTHER" id="PTHR10010">
    <property type="entry name" value="SOLUTE CARRIER FAMILY 34 SODIUM PHOSPHATE , MEMBER 2-RELATED"/>
    <property type="match status" value="1"/>
</dbReference>
<dbReference type="RefSeq" id="WP_187255565.1">
    <property type="nucleotide sequence ID" value="NZ_MBUA01000001.1"/>
</dbReference>
<comment type="caution">
    <text evidence="7">The sequence shown here is derived from an EMBL/GenBank/DDBJ whole genome shotgun (WGS) entry which is preliminary data.</text>
</comment>
<feature type="transmembrane region" description="Helical" evidence="6">
    <location>
        <begin position="51"/>
        <end position="80"/>
    </location>
</feature>
<gene>
    <name evidence="7" type="ORF">BC349_04675</name>
</gene>
<dbReference type="InterPro" id="IPR003841">
    <property type="entry name" value="Na/Pi_transpt"/>
</dbReference>
<dbReference type="EMBL" id="MBUA01000001">
    <property type="protein sequence ID" value="MBC6490246.1"/>
    <property type="molecule type" value="Genomic_DNA"/>
</dbReference>